<dbReference type="FunFam" id="3.30.70.100:FF:000001">
    <property type="entry name" value="ATPase copper transporting beta"/>
    <property type="match status" value="1"/>
</dbReference>
<dbReference type="PROSITE" id="PS01047">
    <property type="entry name" value="HMA_1"/>
    <property type="match status" value="1"/>
</dbReference>
<dbReference type="InterPro" id="IPR036163">
    <property type="entry name" value="HMA_dom_sf"/>
</dbReference>
<dbReference type="GO" id="GO:0005886">
    <property type="term" value="C:plasma membrane"/>
    <property type="evidence" value="ECO:0007669"/>
    <property type="project" value="UniProtKB-SubCell"/>
</dbReference>
<keyword evidence="5" id="KW-0475">Mercuric resistance</keyword>
<dbReference type="AlphaFoldDB" id="A0A7U3ZRN4"/>
<organism evidence="18 19">
    <name type="scientific">Runella slithyformis (strain ATCC 29530 / DSM 19594 / LMG 11500 / NCIMB 11436 / LSU 4)</name>
    <dbReference type="NCBI Taxonomy" id="761193"/>
    <lineage>
        <taxon>Bacteria</taxon>
        <taxon>Pseudomonadati</taxon>
        <taxon>Bacteroidota</taxon>
        <taxon>Cytophagia</taxon>
        <taxon>Cytophagales</taxon>
        <taxon>Spirosomataceae</taxon>
        <taxon>Runella</taxon>
    </lineage>
</organism>
<dbReference type="GO" id="GO:0005507">
    <property type="term" value="F:copper ion binding"/>
    <property type="evidence" value="ECO:0007669"/>
    <property type="project" value="TreeGrafter"/>
</dbReference>
<evidence type="ECO:0000256" key="10">
    <source>
        <dbReference type="ARBA" id="ARBA00022914"/>
    </source>
</evidence>
<dbReference type="RefSeq" id="WP_013931254.1">
    <property type="nucleotide sequence ID" value="NC_015704.1"/>
</dbReference>
<name>A0A7U3ZRN4_RUNSL</name>
<keyword evidence="12 16" id="KW-1133">Transmembrane helix</keyword>
<evidence type="ECO:0000256" key="9">
    <source>
        <dbReference type="ARBA" id="ARBA00022723"/>
    </source>
</evidence>
<dbReference type="Gene3D" id="3.30.70.100">
    <property type="match status" value="1"/>
</dbReference>
<evidence type="ECO:0000256" key="2">
    <source>
        <dbReference type="ARBA" id="ARBA00008224"/>
    </source>
</evidence>
<evidence type="ECO:0000256" key="16">
    <source>
        <dbReference type="SAM" id="Phobius"/>
    </source>
</evidence>
<evidence type="ECO:0000256" key="11">
    <source>
        <dbReference type="ARBA" id="ARBA00022967"/>
    </source>
</evidence>
<dbReference type="NCBIfam" id="NF033556">
    <property type="entry name" value="MerTP_fusion"/>
    <property type="match status" value="1"/>
</dbReference>
<feature type="domain" description="HMA" evidence="17">
    <location>
        <begin position="128"/>
        <end position="194"/>
    </location>
</feature>
<dbReference type="KEGG" id="rsi:Runsl_5936"/>
<accession>A0A7U3ZRN4</accession>
<dbReference type="PROSITE" id="PS50846">
    <property type="entry name" value="HMA_2"/>
    <property type="match status" value="1"/>
</dbReference>
<keyword evidence="11" id="KW-1278">Translocase</keyword>
<comment type="subcellular location">
    <subcellularLocation>
        <location evidence="1">Cell inner membrane</location>
        <topology evidence="1">Multi-pass membrane protein</topology>
    </subcellularLocation>
</comment>
<keyword evidence="19" id="KW-1185">Reference proteome</keyword>
<keyword evidence="9" id="KW-0479">Metal-binding</keyword>
<evidence type="ECO:0000259" key="17">
    <source>
        <dbReference type="PROSITE" id="PS50846"/>
    </source>
</evidence>
<dbReference type="InterPro" id="IPR006121">
    <property type="entry name" value="HMA_dom"/>
</dbReference>
<evidence type="ECO:0000256" key="15">
    <source>
        <dbReference type="ARBA" id="ARBA00045720"/>
    </source>
</evidence>
<comment type="similarity">
    <text evidence="2">Belongs to the MerT family.</text>
</comment>
<dbReference type="InterPro" id="IPR003457">
    <property type="entry name" value="Transprt_MerT"/>
</dbReference>
<protein>
    <recommendedName>
        <fullName evidence="3">Mercuric transport protein MerT</fullName>
    </recommendedName>
    <alternativeName>
        <fullName evidence="14">Mercury ion transport protein</fullName>
    </alternativeName>
</protein>
<keyword evidence="8 16" id="KW-0812">Transmembrane</keyword>
<keyword evidence="18" id="KW-0614">Plasmid</keyword>
<feature type="transmembrane region" description="Helical" evidence="16">
    <location>
        <begin position="45"/>
        <end position="63"/>
    </location>
</feature>
<dbReference type="GO" id="GO:0055070">
    <property type="term" value="P:copper ion homeostasis"/>
    <property type="evidence" value="ECO:0007669"/>
    <property type="project" value="TreeGrafter"/>
</dbReference>
<evidence type="ECO:0000256" key="8">
    <source>
        <dbReference type="ARBA" id="ARBA00022692"/>
    </source>
</evidence>
<keyword evidence="4" id="KW-0813">Transport</keyword>
<dbReference type="PANTHER" id="PTHR43520">
    <property type="entry name" value="ATP7, ISOFORM B"/>
    <property type="match status" value="1"/>
</dbReference>
<keyword evidence="10" id="KW-0476">Mercury</keyword>
<keyword evidence="13 16" id="KW-0472">Membrane</keyword>
<dbReference type="EMBL" id="CP002861">
    <property type="protein sequence ID" value="AEI52072.1"/>
    <property type="molecule type" value="Genomic_DNA"/>
</dbReference>
<dbReference type="CDD" id="cd00371">
    <property type="entry name" value="HMA"/>
    <property type="match status" value="1"/>
</dbReference>
<dbReference type="PANTHER" id="PTHR43520:SF8">
    <property type="entry name" value="P-TYPE CU(+) TRANSPORTER"/>
    <property type="match status" value="1"/>
</dbReference>
<evidence type="ECO:0000256" key="14">
    <source>
        <dbReference type="ARBA" id="ARBA00030934"/>
    </source>
</evidence>
<evidence type="ECO:0000256" key="12">
    <source>
        <dbReference type="ARBA" id="ARBA00022989"/>
    </source>
</evidence>
<dbReference type="Gene3D" id="1.10.287.910">
    <property type="entry name" value="bacterial mercury transporter, merf"/>
    <property type="match status" value="1"/>
</dbReference>
<evidence type="ECO:0000256" key="4">
    <source>
        <dbReference type="ARBA" id="ARBA00022448"/>
    </source>
</evidence>
<reference evidence="19" key="1">
    <citation type="submission" date="2011-06" db="EMBL/GenBank/DDBJ databases">
        <title>The complete genome of plasmid 2 of Runella slithyformis DSM 19594.</title>
        <authorList>
            <consortium name="US DOE Joint Genome Institute (JGI-PGF)"/>
            <person name="Lucas S."/>
            <person name="Han J."/>
            <person name="Lapidus A."/>
            <person name="Bruce D."/>
            <person name="Goodwin L."/>
            <person name="Pitluck S."/>
            <person name="Peters L."/>
            <person name="Kyrpides N."/>
            <person name="Mavromatis K."/>
            <person name="Ivanova N."/>
            <person name="Ovchinnikova G."/>
            <person name="Zhang X."/>
            <person name="Misra M."/>
            <person name="Detter J.C."/>
            <person name="Tapia R."/>
            <person name="Han C."/>
            <person name="Land M."/>
            <person name="Hauser L."/>
            <person name="Markowitz V."/>
            <person name="Cheng J.-F."/>
            <person name="Hugenholtz P."/>
            <person name="Woyke T."/>
            <person name="Wu D."/>
            <person name="Tindall B."/>
            <person name="Faehrich R."/>
            <person name="Brambilla E."/>
            <person name="Klenk H.-P."/>
            <person name="Eisen J.A."/>
        </authorList>
    </citation>
    <scope>NUCLEOTIDE SEQUENCE [LARGE SCALE GENOMIC DNA]</scope>
    <source>
        <strain evidence="19">ATCC 29530 / DSM 19594 / LMG 11500 / NCIMB 11436 / LSU 4</strain>
        <plasmid evidence="19">pRUNSL02</plasmid>
    </source>
</reference>
<evidence type="ECO:0000256" key="7">
    <source>
        <dbReference type="ARBA" id="ARBA00022519"/>
    </source>
</evidence>
<evidence type="ECO:0000256" key="13">
    <source>
        <dbReference type="ARBA" id="ARBA00023136"/>
    </source>
</evidence>
<evidence type="ECO:0000256" key="6">
    <source>
        <dbReference type="ARBA" id="ARBA00022475"/>
    </source>
</evidence>
<geneLocation type="plasmid" evidence="18 19">
    <name>pRUNSL02</name>
</geneLocation>
<keyword evidence="7" id="KW-0997">Cell inner membrane</keyword>
<comment type="function">
    <text evidence="15">Involved in mercury resistance. Probably transfers a mercuric ion from the periplasmic Hg(2+)-binding protein MerP to the cytoplasmic mercuric reductase MerA.</text>
</comment>
<dbReference type="Proteomes" id="UP000000493">
    <property type="component" value="Plasmid pRUNSL02"/>
</dbReference>
<feature type="transmembrane region" description="Helical" evidence="16">
    <location>
        <begin position="90"/>
        <end position="112"/>
    </location>
</feature>
<dbReference type="SUPFAM" id="SSF55008">
    <property type="entry name" value="HMA, heavy metal-associated domain"/>
    <property type="match status" value="1"/>
</dbReference>
<proteinExistence type="inferred from homology"/>
<dbReference type="GO" id="GO:0043682">
    <property type="term" value="F:P-type divalent copper transporter activity"/>
    <property type="evidence" value="ECO:0007669"/>
    <property type="project" value="TreeGrafter"/>
</dbReference>
<sequence length="201" mass="22286">MKTLLSLSNLSLLTALSSSLCCIMPILAIFAGTSGIVSTFSWVEPARPFFIGATLLILGFAWYQKLTPKKRASCDCEHDRKKPFWDSKSFLGIITVLSFLLLAFPSYSHLLFQSNKNQAFVSEKNKLKKVEFTISGMTCAGCEQHIKAELQKLKGVVVSEVSYINGSAKIQFDAKQVTVSQITQNIQATGYKVVKHKIIIK</sequence>
<dbReference type="Pfam" id="PF02411">
    <property type="entry name" value="MerT"/>
    <property type="match status" value="1"/>
</dbReference>
<reference evidence="18 19" key="2">
    <citation type="journal article" date="2012" name="Stand. Genomic Sci.">
        <title>Complete genome sequence of the aquatic bacterium Runella slithyformis type strain (LSU 4(T)).</title>
        <authorList>
            <person name="Copeland A."/>
            <person name="Zhang X."/>
            <person name="Misra M."/>
            <person name="Lapidus A."/>
            <person name="Nolan M."/>
            <person name="Lucas S."/>
            <person name="Deshpande S."/>
            <person name="Cheng J.F."/>
            <person name="Tapia R."/>
            <person name="Goodwin L.A."/>
            <person name="Pitluck S."/>
            <person name="Liolios K."/>
            <person name="Pagani I."/>
            <person name="Ivanova N."/>
            <person name="Mikhailova N."/>
            <person name="Pati A."/>
            <person name="Chen A."/>
            <person name="Palaniappan K."/>
            <person name="Land M."/>
            <person name="Hauser L."/>
            <person name="Pan C."/>
            <person name="Jeffries C.D."/>
            <person name="Detter J.C."/>
            <person name="Brambilla E.M."/>
            <person name="Rohde M."/>
            <person name="Djao O.D."/>
            <person name="Goker M."/>
            <person name="Sikorski J."/>
            <person name="Tindall B.J."/>
            <person name="Woyke T."/>
            <person name="Bristow J."/>
            <person name="Eisen J.A."/>
            <person name="Markowitz V."/>
            <person name="Hugenholtz P."/>
            <person name="Kyrpides N.C."/>
            <person name="Klenk H.P."/>
            <person name="Mavromatis K."/>
        </authorList>
    </citation>
    <scope>NUCLEOTIDE SEQUENCE [LARGE SCALE GENOMIC DNA]</scope>
    <source>
        <strain evidence="19">ATCC 29530 / DSM 19594 / LMG 11500 / NCIMB 11436 / LSU 4</strain>
    </source>
</reference>
<evidence type="ECO:0000313" key="18">
    <source>
        <dbReference type="EMBL" id="AEI52072.1"/>
    </source>
</evidence>
<dbReference type="GO" id="GO:0015097">
    <property type="term" value="F:mercury ion transmembrane transporter activity"/>
    <property type="evidence" value="ECO:0007669"/>
    <property type="project" value="InterPro"/>
</dbReference>
<evidence type="ECO:0000256" key="5">
    <source>
        <dbReference type="ARBA" id="ARBA00022466"/>
    </source>
</evidence>
<gene>
    <name evidence="18" type="ordered locus">Runsl_5936</name>
</gene>
<evidence type="ECO:0000313" key="19">
    <source>
        <dbReference type="Proteomes" id="UP000000493"/>
    </source>
</evidence>
<evidence type="ECO:0000256" key="3">
    <source>
        <dbReference type="ARBA" id="ARBA00017053"/>
    </source>
</evidence>
<keyword evidence="6" id="KW-1003">Cell membrane</keyword>
<dbReference type="InterPro" id="IPR017969">
    <property type="entry name" value="Heavy-metal-associated_CS"/>
</dbReference>
<dbReference type="Pfam" id="PF00403">
    <property type="entry name" value="HMA"/>
    <property type="match status" value="1"/>
</dbReference>
<evidence type="ECO:0000256" key="1">
    <source>
        <dbReference type="ARBA" id="ARBA00004429"/>
    </source>
</evidence>